<feature type="transmembrane region" description="Helical" evidence="1">
    <location>
        <begin position="197"/>
        <end position="215"/>
    </location>
</feature>
<organism evidence="3 4">
    <name type="scientific">Janthinobacterium agaricidamnosum NBRC 102515 = DSM 9628</name>
    <dbReference type="NCBI Taxonomy" id="1349767"/>
    <lineage>
        <taxon>Bacteria</taxon>
        <taxon>Pseudomonadati</taxon>
        <taxon>Pseudomonadota</taxon>
        <taxon>Betaproteobacteria</taxon>
        <taxon>Burkholderiales</taxon>
        <taxon>Oxalobacteraceae</taxon>
        <taxon>Janthinobacterium</taxon>
    </lineage>
</organism>
<evidence type="ECO:0000259" key="2">
    <source>
        <dbReference type="Pfam" id="PF07786"/>
    </source>
</evidence>
<feature type="transmembrane region" description="Helical" evidence="1">
    <location>
        <begin position="118"/>
        <end position="136"/>
    </location>
</feature>
<proteinExistence type="predicted"/>
<keyword evidence="1" id="KW-0812">Transmembrane</keyword>
<dbReference type="AlphaFoldDB" id="W0VAV7"/>
<feature type="domain" description="Heparan-alpha-glucosaminide N-acetyltransferase catalytic" evidence="2">
    <location>
        <begin position="4"/>
        <end position="229"/>
    </location>
</feature>
<reference evidence="3 4" key="1">
    <citation type="journal article" date="2015" name="Genome Announc.">
        <title>Genome Sequence of Mushroom Soft-Rot Pathogen Janthinobacterium agaricidamnosum.</title>
        <authorList>
            <person name="Graupner K."/>
            <person name="Lackner G."/>
            <person name="Hertweck C."/>
        </authorList>
    </citation>
    <scope>NUCLEOTIDE SEQUENCE [LARGE SCALE GENOMIC DNA]</scope>
    <source>
        <strain evidence="4">NBRC 102515 / DSM 9628</strain>
    </source>
</reference>
<feature type="transmembrane region" description="Helical" evidence="1">
    <location>
        <begin position="299"/>
        <end position="318"/>
    </location>
</feature>
<gene>
    <name evidence="3" type="ORF">GJA_4154</name>
</gene>
<dbReference type="PANTHER" id="PTHR31061">
    <property type="entry name" value="LD22376P"/>
    <property type="match status" value="1"/>
</dbReference>
<dbReference type="RefSeq" id="WP_038495473.1">
    <property type="nucleotide sequence ID" value="NZ_BCTH01000016.1"/>
</dbReference>
<accession>W0VAV7</accession>
<keyword evidence="1" id="KW-1133">Transmembrane helix</keyword>
<sequence length="368" mass="41481">MSQRYLALDVLRGLILALMIVVNTPGDWGTVYAPLLHAEWHGFTLTDLVFPSFLFVVGNAMSFALGKYETMGDRAVLHKLLTRSLLMFLLGFLLYWFPFFKADAAGNFAFAPLSHTRIPGVLQRIALCYLLASLVLHYWKTRGALIFSGVALLGYWAILAQFGDYTLAGNAAVKFDLLLLGENHLYHGEGIPFDPEGLLGTLPAIVNVIAGYLAGNFLRQSGNTRTTLIRLVAAGLICIVVALCWNTVFPINKKLWTSPYVLLSIGLDLLILPLLIYLIEFKKIVRWTYFFEVFGKNTLFIFLLSELLVIISFNIRIGAENGYGWLYRTCFQGLGQPYLASLLFALCFTLLCWLIGYWMDRRKIYIKL</sequence>
<feature type="transmembrane region" description="Helical" evidence="1">
    <location>
        <begin position="80"/>
        <end position="98"/>
    </location>
</feature>
<feature type="transmembrane region" description="Helical" evidence="1">
    <location>
        <begin position="338"/>
        <end position="359"/>
    </location>
</feature>
<dbReference type="eggNOG" id="COG4299">
    <property type="taxonomic scope" value="Bacteria"/>
</dbReference>
<dbReference type="Proteomes" id="UP000027604">
    <property type="component" value="Chromosome I"/>
</dbReference>
<evidence type="ECO:0000313" key="4">
    <source>
        <dbReference type="Proteomes" id="UP000027604"/>
    </source>
</evidence>
<feature type="transmembrane region" description="Helical" evidence="1">
    <location>
        <begin position="260"/>
        <end position="279"/>
    </location>
</feature>
<keyword evidence="4" id="KW-1185">Reference proteome</keyword>
<dbReference type="STRING" id="1349767.GJA_4154"/>
<feature type="transmembrane region" description="Helical" evidence="1">
    <location>
        <begin position="227"/>
        <end position="248"/>
    </location>
</feature>
<dbReference type="Pfam" id="PF07786">
    <property type="entry name" value="HGSNAT_cat"/>
    <property type="match status" value="1"/>
</dbReference>
<evidence type="ECO:0000313" key="3">
    <source>
        <dbReference type="EMBL" id="CDG84765.1"/>
    </source>
</evidence>
<dbReference type="InterPro" id="IPR012429">
    <property type="entry name" value="HGSNAT_cat"/>
</dbReference>
<feature type="transmembrane region" description="Helical" evidence="1">
    <location>
        <begin position="48"/>
        <end position="68"/>
    </location>
</feature>
<dbReference type="HOGENOM" id="CLU_029171_4_0_4"/>
<protein>
    <submittedName>
        <fullName evidence="3">Putative membrane protein</fullName>
    </submittedName>
</protein>
<feature type="transmembrane region" description="Helical" evidence="1">
    <location>
        <begin position="143"/>
        <end position="162"/>
    </location>
</feature>
<dbReference type="KEGG" id="jag:GJA_4154"/>
<dbReference type="OrthoDB" id="9788724at2"/>
<dbReference type="PANTHER" id="PTHR31061:SF24">
    <property type="entry name" value="LD22376P"/>
    <property type="match status" value="1"/>
</dbReference>
<feature type="transmembrane region" description="Helical" evidence="1">
    <location>
        <begin position="7"/>
        <end position="28"/>
    </location>
</feature>
<name>W0VAV7_9BURK</name>
<keyword evidence="1" id="KW-0472">Membrane</keyword>
<dbReference type="PATRIC" id="fig|1349767.4.peg.731"/>
<evidence type="ECO:0000256" key="1">
    <source>
        <dbReference type="SAM" id="Phobius"/>
    </source>
</evidence>
<dbReference type="EMBL" id="HG322949">
    <property type="protein sequence ID" value="CDG84765.1"/>
    <property type="molecule type" value="Genomic_DNA"/>
</dbReference>